<comment type="cofactor">
    <cofactor evidence="10">
        <name>FAD</name>
        <dbReference type="ChEBI" id="CHEBI:57692"/>
    </cofactor>
</comment>
<evidence type="ECO:0000259" key="12">
    <source>
        <dbReference type="Pfam" id="PF05430"/>
    </source>
</evidence>
<dbReference type="eggNOG" id="COG4121">
    <property type="taxonomic scope" value="Bacteria"/>
</dbReference>
<keyword evidence="8 10" id="KW-0560">Oxidoreductase</keyword>
<protein>
    <recommendedName>
        <fullName evidence="10">tRNA 5-methylaminomethyl-2-thiouridine biosynthesis bifunctional protein MnmC</fullName>
        <shortName evidence="10">tRNA mnm(5)s(2)U biosynthesis bifunctional protein</shortName>
    </recommendedName>
    <domain>
        <recommendedName>
            <fullName evidence="10">tRNA (mnm(5)s(2)U34)-methyltransferase</fullName>
            <ecNumber evidence="10">2.1.1.61</ecNumber>
        </recommendedName>
    </domain>
    <domain>
        <recommendedName>
            <fullName evidence="10">FAD-dependent cmnm(5)s(2)U34 oxidoreductase</fullName>
            <ecNumber evidence="10">1.5.-.-</ecNumber>
        </recommendedName>
    </domain>
</protein>
<dbReference type="RefSeq" id="WP_002692127.1">
    <property type="nucleotide sequence ID" value="NZ_JH600070.1"/>
</dbReference>
<evidence type="ECO:0000256" key="1">
    <source>
        <dbReference type="ARBA" id="ARBA00022490"/>
    </source>
</evidence>
<dbReference type="Pfam" id="PF01266">
    <property type="entry name" value="DAO"/>
    <property type="match status" value="1"/>
</dbReference>
<evidence type="ECO:0000256" key="10">
    <source>
        <dbReference type="HAMAP-Rule" id="MF_01102"/>
    </source>
</evidence>
<dbReference type="GO" id="GO:0016645">
    <property type="term" value="F:oxidoreductase activity, acting on the CH-NH group of donors"/>
    <property type="evidence" value="ECO:0007669"/>
    <property type="project" value="InterPro"/>
</dbReference>
<dbReference type="OrthoDB" id="9786494at2"/>
<dbReference type="Gene3D" id="3.40.50.150">
    <property type="entry name" value="Vaccinia Virus protein VP39"/>
    <property type="match status" value="1"/>
</dbReference>
<keyword evidence="1 10" id="KW-0963">Cytoplasm</keyword>
<evidence type="ECO:0000313" key="13">
    <source>
        <dbReference type="EMBL" id="EIJ44239.1"/>
    </source>
</evidence>
<comment type="function">
    <text evidence="10">Catalyzes the last two steps in the biosynthesis of 5-methylaminomethyl-2-thiouridine (mnm(5)s(2)U) at the wobble position (U34) in tRNA. Catalyzes the FAD-dependent demodification of cmnm(5)s(2)U34 to nm(5)s(2)U34, followed by the transfer of a methyl group from S-adenosyl-L-methionine to nm(5)s(2)U34, to form mnm(5)s(2)U34.</text>
</comment>
<dbReference type="InterPro" id="IPR008471">
    <property type="entry name" value="MnmC-like_methylTransf"/>
</dbReference>
<dbReference type="GO" id="GO:0004808">
    <property type="term" value="F:tRNA (5-methylaminomethyl-2-thiouridylate)(34)-methyltransferase activity"/>
    <property type="evidence" value="ECO:0007669"/>
    <property type="project" value="UniProtKB-EC"/>
</dbReference>
<name>I3CKU6_9GAMM</name>
<keyword evidence="4 10" id="KW-0808">Transferase</keyword>
<reference evidence="13 14" key="1">
    <citation type="submission" date="2011-11" db="EMBL/GenBank/DDBJ databases">
        <title>Improved High-Quality Draft sequence of Beggiatoa alba B18lD.</title>
        <authorList>
            <consortium name="US DOE Joint Genome Institute"/>
            <person name="Lucas S."/>
            <person name="Han J."/>
            <person name="Lapidus A."/>
            <person name="Cheng J.-F."/>
            <person name="Goodwin L."/>
            <person name="Pitluck S."/>
            <person name="Peters L."/>
            <person name="Mikhailova N."/>
            <person name="Held B."/>
            <person name="Detter J.C."/>
            <person name="Han C."/>
            <person name="Tapia R."/>
            <person name="Land M."/>
            <person name="Hauser L."/>
            <person name="Kyrpides N."/>
            <person name="Ivanova N."/>
            <person name="Pagani I."/>
            <person name="Samuel K."/>
            <person name="Teske A."/>
            <person name="Mueller J."/>
            <person name="Woyke T."/>
        </authorList>
    </citation>
    <scope>NUCLEOTIDE SEQUENCE [LARGE SCALE GENOMIC DNA]</scope>
    <source>
        <strain evidence="13 14">B18LD</strain>
    </source>
</reference>
<keyword evidence="5 10" id="KW-0949">S-adenosyl-L-methionine</keyword>
<feature type="domain" description="MnmC-like methyltransferase" evidence="12">
    <location>
        <begin position="119"/>
        <end position="241"/>
    </location>
</feature>
<proteinExistence type="inferred from homology"/>
<comment type="subcellular location">
    <subcellularLocation>
        <location evidence="10">Cytoplasm</location>
    </subcellularLocation>
</comment>
<dbReference type="Gene3D" id="3.50.50.60">
    <property type="entry name" value="FAD/NAD(P)-binding domain"/>
    <property type="match status" value="1"/>
</dbReference>
<dbReference type="InterPro" id="IPR047785">
    <property type="entry name" value="tRNA_MNMC2"/>
</dbReference>
<comment type="similarity">
    <text evidence="10">In the C-terminal section; belongs to the DAO family.</text>
</comment>
<dbReference type="GO" id="GO:0002098">
    <property type="term" value="P:tRNA wobble uridine modification"/>
    <property type="evidence" value="ECO:0007669"/>
    <property type="project" value="TreeGrafter"/>
</dbReference>
<dbReference type="PANTHER" id="PTHR13847">
    <property type="entry name" value="SARCOSINE DEHYDROGENASE-RELATED"/>
    <property type="match status" value="1"/>
</dbReference>
<organism evidence="13 14">
    <name type="scientific">Beggiatoa alba B18LD</name>
    <dbReference type="NCBI Taxonomy" id="395493"/>
    <lineage>
        <taxon>Bacteria</taxon>
        <taxon>Pseudomonadati</taxon>
        <taxon>Pseudomonadota</taxon>
        <taxon>Gammaproteobacteria</taxon>
        <taxon>Thiotrichales</taxon>
        <taxon>Thiotrichaceae</taxon>
        <taxon>Beggiatoa</taxon>
    </lineage>
</organism>
<dbReference type="eggNOG" id="COG0665">
    <property type="taxonomic scope" value="Bacteria"/>
</dbReference>
<dbReference type="Proteomes" id="UP000005744">
    <property type="component" value="Unassembled WGS sequence"/>
</dbReference>
<sequence>MNKQLYSAQLQWDADGNPYASQFQDIYFSKQGGLAETEAVFLANNNLPQRWLNHDFTQMPFTICETGFGTGLNFLTTCHHFLNQPLPAQSVLHFISIEKFPLSQADLSKALAKWAILTPYADTLLNQYPALVYGWHRRQLAQGRIVLTLGLGDVNELLANLYADRQRGLVDAWYLDGFAPAKNPEMWQTSLFEQMRRLSRSQATFSTFTAAGLVRRGLTAVGFHVEKVAGFAEKREMLRGFLPDKTMPDKPVAHTTSLPAWFHYPDYQADEKHAVIIGAGLAGTATAQALSRRGWRCTLLEAQPAIALGGSGNRQGVFYPLLSASWEDIPTQFYLSAYQFAQRHLQALNQIDMPIFTACGVLQLATTTALQIRFAKILQALQLPVEIVQAVSAQQASALAGISLEHNALYFPQAGWVATAQVSQYQLNQARQQAEIVLQCNVTVAHLQKTAESWQVLDAQGHCLAHAPVVIFTNAQGFKSFPYAQDLPLQAVRGQVSYAPANRNSQALKMALCYEGFITPAWEHQQVIGASYDLTTTTPEIRTADNQANIEKLQAINADLARTFPPIISARSAVRCSSLDHLPLIGALPDYAQFMKDYADLQHGRPSEQYAPPHYHQGLYVNLAHGSRGLLSAPFGAELLASLINHEPLPLPQQVLSALTPQRFWVRQLKRGK</sequence>
<dbReference type="AlphaFoldDB" id="I3CKU6"/>
<accession>I3CKU6</accession>
<evidence type="ECO:0000256" key="7">
    <source>
        <dbReference type="ARBA" id="ARBA00022827"/>
    </source>
</evidence>
<keyword evidence="3 10" id="KW-0285">Flavoprotein</keyword>
<evidence type="ECO:0000256" key="6">
    <source>
        <dbReference type="ARBA" id="ARBA00022694"/>
    </source>
</evidence>
<dbReference type="HAMAP" id="MF_01102">
    <property type="entry name" value="MnmC"/>
    <property type="match status" value="1"/>
</dbReference>
<keyword evidence="9 10" id="KW-0511">Multifunctional enzyme</keyword>
<feature type="region of interest" description="tRNA (mnm(5)s(2)U34)-methyltransferase" evidence="10">
    <location>
        <begin position="1"/>
        <end position="243"/>
    </location>
</feature>
<dbReference type="NCBIfam" id="NF002481">
    <property type="entry name" value="PRK01747.1-2"/>
    <property type="match status" value="1"/>
</dbReference>
<gene>
    <name evidence="10" type="primary">mnmC</name>
    <name evidence="13" type="ORF">BegalDRAFT_3423</name>
</gene>
<dbReference type="Gene3D" id="3.30.9.10">
    <property type="entry name" value="D-Amino Acid Oxidase, subunit A, domain 2"/>
    <property type="match status" value="1"/>
</dbReference>
<dbReference type="EC" id="2.1.1.61" evidence="10"/>
<feature type="domain" description="FAD dependent oxidoreductase" evidence="11">
    <location>
        <begin position="274"/>
        <end position="643"/>
    </location>
</feature>
<dbReference type="STRING" id="395493.BegalDRAFT_3423"/>
<keyword evidence="6 10" id="KW-0819">tRNA processing</keyword>
<evidence type="ECO:0000256" key="3">
    <source>
        <dbReference type="ARBA" id="ARBA00022630"/>
    </source>
</evidence>
<dbReference type="InterPro" id="IPR036188">
    <property type="entry name" value="FAD/NAD-bd_sf"/>
</dbReference>
<dbReference type="GO" id="GO:0032259">
    <property type="term" value="P:methylation"/>
    <property type="evidence" value="ECO:0007669"/>
    <property type="project" value="UniProtKB-KW"/>
</dbReference>
<dbReference type="SUPFAM" id="SSF51905">
    <property type="entry name" value="FAD/NAD(P)-binding domain"/>
    <property type="match status" value="1"/>
</dbReference>
<dbReference type="GO" id="GO:0005737">
    <property type="term" value="C:cytoplasm"/>
    <property type="evidence" value="ECO:0007669"/>
    <property type="project" value="UniProtKB-SubCell"/>
</dbReference>
<feature type="region of interest" description="FAD-dependent cmnm(5)s(2)U34 oxidoreductase" evidence="10">
    <location>
        <begin position="277"/>
        <end position="673"/>
    </location>
</feature>
<dbReference type="InterPro" id="IPR006076">
    <property type="entry name" value="FAD-dep_OxRdtase"/>
</dbReference>
<evidence type="ECO:0000256" key="2">
    <source>
        <dbReference type="ARBA" id="ARBA00022603"/>
    </source>
</evidence>
<evidence type="ECO:0000256" key="9">
    <source>
        <dbReference type="ARBA" id="ARBA00023268"/>
    </source>
</evidence>
<dbReference type="Pfam" id="PF05430">
    <property type="entry name" value="Methyltransf_30"/>
    <property type="match status" value="1"/>
</dbReference>
<evidence type="ECO:0000256" key="8">
    <source>
        <dbReference type="ARBA" id="ARBA00023002"/>
    </source>
</evidence>
<dbReference type="InterPro" id="IPR023032">
    <property type="entry name" value="tRNA_MAMT_biosynth_bifunc_MnmC"/>
</dbReference>
<dbReference type="PANTHER" id="PTHR13847:SF283">
    <property type="entry name" value="TRNA 5-METHYLAMINOMETHYL-2-THIOURIDINE BIOSYNTHESIS BIFUNCTIONAL PROTEIN MNMC"/>
    <property type="match status" value="1"/>
</dbReference>
<dbReference type="NCBIfam" id="TIGR03197">
    <property type="entry name" value="MnmC_Cterm"/>
    <property type="match status" value="1"/>
</dbReference>
<dbReference type="InterPro" id="IPR017610">
    <property type="entry name" value="tRNA_S-uridine_synth_MnmC_C"/>
</dbReference>
<evidence type="ECO:0000256" key="4">
    <source>
        <dbReference type="ARBA" id="ARBA00022679"/>
    </source>
</evidence>
<keyword evidence="7 10" id="KW-0274">FAD</keyword>
<dbReference type="InterPro" id="IPR029063">
    <property type="entry name" value="SAM-dependent_MTases_sf"/>
</dbReference>
<evidence type="ECO:0000256" key="5">
    <source>
        <dbReference type="ARBA" id="ARBA00022691"/>
    </source>
</evidence>
<dbReference type="NCBIfam" id="NF033855">
    <property type="entry name" value="tRNA_MNMC2"/>
    <property type="match status" value="1"/>
</dbReference>
<keyword evidence="2 10" id="KW-0489">Methyltransferase</keyword>
<evidence type="ECO:0000259" key="11">
    <source>
        <dbReference type="Pfam" id="PF01266"/>
    </source>
</evidence>
<keyword evidence="14" id="KW-1185">Reference proteome</keyword>
<dbReference type="EC" id="1.5.-.-" evidence="10"/>
<comment type="similarity">
    <text evidence="10">In the N-terminal section; belongs to the methyltransferase superfamily. tRNA (mnm(5)s(2)U34)-methyltransferase family.</text>
</comment>
<comment type="catalytic activity">
    <reaction evidence="10">
        <text>5-aminomethyl-2-thiouridine(34) in tRNA + S-adenosyl-L-methionine = 5-methylaminomethyl-2-thiouridine(34) in tRNA + S-adenosyl-L-homocysteine + H(+)</text>
        <dbReference type="Rhea" id="RHEA:19569"/>
        <dbReference type="Rhea" id="RHEA-COMP:10195"/>
        <dbReference type="Rhea" id="RHEA-COMP:10197"/>
        <dbReference type="ChEBI" id="CHEBI:15378"/>
        <dbReference type="ChEBI" id="CHEBI:57856"/>
        <dbReference type="ChEBI" id="CHEBI:59789"/>
        <dbReference type="ChEBI" id="CHEBI:74454"/>
        <dbReference type="ChEBI" id="CHEBI:74455"/>
        <dbReference type="EC" id="2.1.1.61"/>
    </reaction>
</comment>
<dbReference type="HOGENOM" id="CLU_022427_1_0_6"/>
<dbReference type="EMBL" id="JH600070">
    <property type="protein sequence ID" value="EIJ44239.1"/>
    <property type="molecule type" value="Genomic_DNA"/>
</dbReference>
<dbReference type="GO" id="GO:0050660">
    <property type="term" value="F:flavin adenine dinucleotide binding"/>
    <property type="evidence" value="ECO:0007669"/>
    <property type="project" value="UniProtKB-UniRule"/>
</dbReference>
<evidence type="ECO:0000313" key="14">
    <source>
        <dbReference type="Proteomes" id="UP000005744"/>
    </source>
</evidence>